<dbReference type="PROSITE" id="PS50245">
    <property type="entry name" value="CAP_GLY_2"/>
    <property type="match status" value="1"/>
</dbReference>
<comment type="subcellular location">
    <subcellularLocation>
        <location evidence="1">Cytoplasm</location>
    </subcellularLocation>
</comment>
<dbReference type="FunCoup" id="A0A674PG01">
    <property type="interactions" value="1862"/>
</dbReference>
<keyword evidence="5" id="KW-0433">Leucine-rich repeat</keyword>
<dbReference type="PANTHER" id="PTHR45617">
    <property type="entry name" value="LEUCINE RICH REPEAT FAMILY PROTEIN"/>
    <property type="match status" value="1"/>
</dbReference>
<dbReference type="GeneTree" id="ENSGT00530000063405"/>
<feature type="domain" description="CAP-Gly" evidence="9">
    <location>
        <begin position="35"/>
        <end position="79"/>
    </location>
</feature>
<dbReference type="GO" id="GO:0005737">
    <property type="term" value="C:cytoplasm"/>
    <property type="evidence" value="ECO:0007669"/>
    <property type="project" value="UniProtKB-SubCell"/>
</dbReference>
<keyword evidence="11" id="KW-1185">Reference proteome</keyword>
<evidence type="ECO:0000256" key="1">
    <source>
        <dbReference type="ARBA" id="ARBA00004496"/>
    </source>
</evidence>
<organism evidence="10 11">
    <name type="scientific">Takifugu rubripes</name>
    <name type="common">Japanese pufferfish</name>
    <name type="synonym">Fugu rubripes</name>
    <dbReference type="NCBI Taxonomy" id="31033"/>
    <lineage>
        <taxon>Eukaryota</taxon>
        <taxon>Metazoa</taxon>
        <taxon>Chordata</taxon>
        <taxon>Craniata</taxon>
        <taxon>Vertebrata</taxon>
        <taxon>Euteleostomi</taxon>
        <taxon>Actinopterygii</taxon>
        <taxon>Neopterygii</taxon>
        <taxon>Teleostei</taxon>
        <taxon>Neoteleostei</taxon>
        <taxon>Acanthomorphata</taxon>
        <taxon>Eupercaria</taxon>
        <taxon>Tetraodontiformes</taxon>
        <taxon>Tetradontoidea</taxon>
        <taxon>Tetraodontidae</taxon>
        <taxon>Takifugu</taxon>
    </lineage>
</organism>
<accession>A0A674PG01</accession>
<dbReference type="KEGG" id="tru:101065459"/>
<dbReference type="CDD" id="cd17044">
    <property type="entry name" value="Ubl_TBCE"/>
    <property type="match status" value="1"/>
</dbReference>
<evidence type="ECO:0000256" key="8">
    <source>
        <dbReference type="ARBA" id="ARBA00030180"/>
    </source>
</evidence>
<dbReference type="Ensembl" id="ENSTRUT00000065830.1">
    <property type="protein sequence ID" value="ENSTRUP00000084595.1"/>
    <property type="gene ID" value="ENSTRUG00000011146.3"/>
</dbReference>
<dbReference type="SMART" id="SM01052">
    <property type="entry name" value="CAP_GLY"/>
    <property type="match status" value="1"/>
</dbReference>
<reference evidence="10" key="2">
    <citation type="submission" date="2025-08" db="UniProtKB">
        <authorList>
            <consortium name="Ensembl"/>
        </authorList>
    </citation>
    <scope>IDENTIFICATION</scope>
</reference>
<evidence type="ECO:0000256" key="6">
    <source>
        <dbReference type="ARBA" id="ARBA00022737"/>
    </source>
</evidence>
<reference evidence="10 11" key="1">
    <citation type="journal article" date="2011" name="Genome Biol. Evol.">
        <title>Integration of the genetic map and genome assembly of fugu facilitates insights into distinct features of genome evolution in teleosts and mammals.</title>
        <authorList>
            <person name="Kai W."/>
            <person name="Kikuchi K."/>
            <person name="Tohari S."/>
            <person name="Chew A.K."/>
            <person name="Tay A."/>
            <person name="Fujiwara A."/>
            <person name="Hosoya S."/>
            <person name="Suetake H."/>
            <person name="Naruse K."/>
            <person name="Brenner S."/>
            <person name="Suzuki Y."/>
            <person name="Venkatesh B."/>
        </authorList>
    </citation>
    <scope>NUCLEOTIDE SEQUENCE [LARGE SCALE GENOMIC DNA]</scope>
</reference>
<dbReference type="SUPFAM" id="SSF54236">
    <property type="entry name" value="Ubiquitin-like"/>
    <property type="match status" value="1"/>
</dbReference>
<dbReference type="RefSeq" id="XP_029706873.1">
    <property type="nucleotide sequence ID" value="XM_029851013.1"/>
</dbReference>
<dbReference type="Gene3D" id="2.30.30.190">
    <property type="entry name" value="CAP Gly-rich-like domain"/>
    <property type="match status" value="1"/>
</dbReference>
<keyword evidence="7" id="KW-0143">Chaperone</keyword>
<dbReference type="SUPFAM" id="SSF74924">
    <property type="entry name" value="Cap-Gly domain"/>
    <property type="match status" value="1"/>
</dbReference>
<dbReference type="Proteomes" id="UP000005226">
    <property type="component" value="Chromosome 17"/>
</dbReference>
<dbReference type="InterPro" id="IPR029071">
    <property type="entry name" value="Ubiquitin-like_domsf"/>
</dbReference>
<dbReference type="InParanoid" id="A0A674PG01"/>
<dbReference type="PROSITE" id="PS00845">
    <property type="entry name" value="CAP_GLY_1"/>
    <property type="match status" value="1"/>
</dbReference>
<protein>
    <recommendedName>
        <fullName evidence="3">Tubulin-specific chaperone E</fullName>
    </recommendedName>
    <alternativeName>
        <fullName evidence="8">Tubulin-folding cofactor E</fullName>
    </alternativeName>
</protein>
<dbReference type="GeneID" id="101065459"/>
<keyword evidence="6" id="KW-0677">Repeat</keyword>
<keyword evidence="4" id="KW-0963">Cytoplasm</keyword>
<dbReference type="CTD" id="6905"/>
<dbReference type="SUPFAM" id="SSF52058">
    <property type="entry name" value="L domain-like"/>
    <property type="match status" value="1"/>
</dbReference>
<reference evidence="10" key="3">
    <citation type="submission" date="2025-09" db="UniProtKB">
        <authorList>
            <consortium name="Ensembl"/>
        </authorList>
    </citation>
    <scope>IDENTIFICATION</scope>
</reference>
<proteinExistence type="inferred from homology"/>
<evidence type="ECO:0000256" key="7">
    <source>
        <dbReference type="ARBA" id="ARBA00023186"/>
    </source>
</evidence>
<evidence type="ECO:0000256" key="4">
    <source>
        <dbReference type="ARBA" id="ARBA00022490"/>
    </source>
</evidence>
<gene>
    <name evidence="10" type="primary">tbce</name>
</gene>
<evidence type="ECO:0000313" key="10">
    <source>
        <dbReference type="Ensembl" id="ENSTRUP00000084595.1"/>
    </source>
</evidence>
<dbReference type="PROSITE" id="PS51450">
    <property type="entry name" value="LRR"/>
    <property type="match status" value="2"/>
</dbReference>
<dbReference type="InterPro" id="IPR044079">
    <property type="entry name" value="Ubl_TBCE"/>
</dbReference>
<sequence length="517" mass="58309">MLMGVGPMEQEEVTASAVGRRVACDGERATVRYVGPIPPTAGLWLGVEWDHPSRGKHDGSHDGVQYFTCRHQHGGSFVRPAKVSFGVDYVTAVRQEYKTNADFPSEANSTIEWRIKERSFEDLSSVLLGQSGVNGPGQKGAVRKLTPNVTWLDMSKSLLSCWDDVGAICLQLEKLQTLMLSYNRLSLPAEPAALHPAFHHLSVLSLVGCDLTWLQVLECAPMWPQLEELDLLNNNITELQRPDGVLQSLKSLTLSGNPLVHHTVNTLASLCRLETLDLSKTGLSNLQFEDTRPGCQTSMFPALTDLNLNNNNISQWCVVDELAKLPSLVKLHCFRNQLVSYDQNPSTTNQLIIARLEKLEFLNRTEISPEIRRGAELDYIKMFGEEWLKAGGRSQISGEFILQHPRFLSLINKYGAPEEGELKKWKPPTLKNLLIKITFVFPDNMEREPIKKQLPVTMEVRMVKVLLHRLLKVPLHDLRLTYISSKVSGTEFHLDRDMKTLHFYSVEDGDQVVVRWP</sequence>
<name>A0A674PG01_TAKRU</name>
<evidence type="ECO:0000259" key="9">
    <source>
        <dbReference type="PROSITE" id="PS50245"/>
    </source>
</evidence>
<dbReference type="InterPro" id="IPR000938">
    <property type="entry name" value="CAP-Gly_domain"/>
</dbReference>
<dbReference type="Gene3D" id="3.80.10.10">
    <property type="entry name" value="Ribonuclease Inhibitor"/>
    <property type="match status" value="2"/>
</dbReference>
<dbReference type="InterPro" id="IPR036859">
    <property type="entry name" value="CAP-Gly_dom_sf"/>
</dbReference>
<dbReference type="AlphaFoldDB" id="A0A674PG01"/>
<evidence type="ECO:0000313" key="11">
    <source>
        <dbReference type="Proteomes" id="UP000005226"/>
    </source>
</evidence>
<dbReference type="FunFam" id="2.30.30.190:FF:000008">
    <property type="entry name" value="Tubulin-specific chaperone E"/>
    <property type="match status" value="1"/>
</dbReference>
<dbReference type="InterPro" id="IPR001611">
    <property type="entry name" value="Leu-rich_rpt"/>
</dbReference>
<dbReference type="Gene3D" id="3.10.20.90">
    <property type="entry name" value="Phosphatidylinositol 3-kinase Catalytic Subunit, Chain A, domain 1"/>
    <property type="match status" value="1"/>
</dbReference>
<dbReference type="OMA" id="SEESHMF"/>
<evidence type="ECO:0000256" key="5">
    <source>
        <dbReference type="ARBA" id="ARBA00022614"/>
    </source>
</evidence>
<evidence type="ECO:0000256" key="3">
    <source>
        <dbReference type="ARBA" id="ARBA00015004"/>
    </source>
</evidence>
<comment type="similarity">
    <text evidence="2">Belongs to the TBCE family.</text>
</comment>
<dbReference type="Pfam" id="PF01302">
    <property type="entry name" value="CAP_GLY"/>
    <property type="match status" value="1"/>
</dbReference>
<dbReference type="OrthoDB" id="5273213at2759"/>
<dbReference type="RefSeq" id="XP_029706872.1">
    <property type="nucleotide sequence ID" value="XM_029851012.1"/>
</dbReference>
<dbReference type="InterPro" id="IPR032675">
    <property type="entry name" value="LRR_dom_sf"/>
</dbReference>
<evidence type="ECO:0000256" key="2">
    <source>
        <dbReference type="ARBA" id="ARBA00006286"/>
    </source>
</evidence>